<dbReference type="Proteomes" id="UP000321323">
    <property type="component" value="Chromosome"/>
</dbReference>
<feature type="chain" id="PRO_5047274919" description="DUF4398 domain-containing protein" evidence="1">
    <location>
        <begin position="20"/>
        <end position="217"/>
    </location>
</feature>
<sequence>MKTTIIVGALLALAGCGSAPPVPDWKMNAQSSLQRATDAYLEGKDAIEKNEFARARSEIGATGKVDLVIRAELIRCALRTAALTFEPCAGFEALRTDATPADIAYAAYLAGQARPGDAALLPEPQRAVLAAGSDQAAAAAAQAIGDPLSRLVAAGALFKANRATPELLAMAVETASNQGWRRSLLAWLNVQALRAEQAGAADEAARVRRRMALVEGK</sequence>
<dbReference type="PROSITE" id="PS51257">
    <property type="entry name" value="PROKAR_LIPOPROTEIN"/>
    <property type="match status" value="1"/>
</dbReference>
<gene>
    <name evidence="2" type="ORF">E7V67_017820</name>
</gene>
<evidence type="ECO:0000256" key="1">
    <source>
        <dbReference type="SAM" id="SignalP"/>
    </source>
</evidence>
<feature type="signal peptide" evidence="1">
    <location>
        <begin position="1"/>
        <end position="19"/>
    </location>
</feature>
<reference evidence="2 3" key="1">
    <citation type="journal article" date="2019" name="Int. J. Syst. Evol. Microbiol.">
        <title>The Draft Whole-Genome Sequence of the Antibiotic Producer Empedobacter haloabium ATCC 31962 Provides Indications for Its Taxonomic Reclassification.</title>
        <authorList>
            <person name="Miess H."/>
            <person name="Arlt P."/>
            <person name="Apel A.K."/>
            <person name="Weber T."/>
            <person name="Nieselt K."/>
            <person name="Hanssen F."/>
            <person name="Czemmel S."/>
            <person name="Nahnsen S."/>
            <person name="Gross H."/>
        </authorList>
    </citation>
    <scope>NUCLEOTIDE SEQUENCE [LARGE SCALE GENOMIC DNA]</scope>
    <source>
        <strain evidence="2 3">ATCC 31962</strain>
    </source>
</reference>
<accession>A0ABZ1UHH3</accession>
<name>A0ABZ1UHH3_9BURK</name>
<evidence type="ECO:0000313" key="2">
    <source>
        <dbReference type="EMBL" id="WUR11551.1"/>
    </source>
</evidence>
<evidence type="ECO:0000313" key="3">
    <source>
        <dbReference type="Proteomes" id="UP000321323"/>
    </source>
</evidence>
<keyword evidence="1" id="KW-0732">Signal</keyword>
<proteinExistence type="predicted"/>
<protein>
    <recommendedName>
        <fullName evidence="4">DUF4398 domain-containing protein</fullName>
    </recommendedName>
</protein>
<dbReference type="EMBL" id="CP136508">
    <property type="protein sequence ID" value="WUR11551.1"/>
    <property type="molecule type" value="Genomic_DNA"/>
</dbReference>
<keyword evidence="3" id="KW-1185">Reference proteome</keyword>
<organism evidence="2 3">
    <name type="scientific">[Empedobacter] haloabium</name>
    <dbReference type="NCBI Taxonomy" id="592317"/>
    <lineage>
        <taxon>Bacteria</taxon>
        <taxon>Pseudomonadati</taxon>
        <taxon>Pseudomonadota</taxon>
        <taxon>Betaproteobacteria</taxon>
        <taxon>Burkholderiales</taxon>
        <taxon>Oxalobacteraceae</taxon>
        <taxon>Telluria group</taxon>
        <taxon>Telluria group incertae sedis</taxon>
    </lineage>
</organism>
<evidence type="ECO:0008006" key="4">
    <source>
        <dbReference type="Google" id="ProtNLM"/>
    </source>
</evidence>